<keyword evidence="1" id="KW-0812">Transmembrane</keyword>
<keyword evidence="3" id="KW-1185">Reference proteome</keyword>
<evidence type="ECO:0000313" key="3">
    <source>
        <dbReference type="Proteomes" id="UP001396334"/>
    </source>
</evidence>
<comment type="caution">
    <text evidence="2">The sequence shown here is derived from an EMBL/GenBank/DDBJ whole genome shotgun (WGS) entry which is preliminary data.</text>
</comment>
<dbReference type="EMBL" id="JBBPBN010000194">
    <property type="protein sequence ID" value="KAK8973024.1"/>
    <property type="molecule type" value="Genomic_DNA"/>
</dbReference>
<name>A0ABR2NA31_9ROSI</name>
<keyword evidence="1" id="KW-1133">Transmembrane helix</keyword>
<organism evidence="2 3">
    <name type="scientific">Hibiscus sabdariffa</name>
    <name type="common">roselle</name>
    <dbReference type="NCBI Taxonomy" id="183260"/>
    <lineage>
        <taxon>Eukaryota</taxon>
        <taxon>Viridiplantae</taxon>
        <taxon>Streptophyta</taxon>
        <taxon>Embryophyta</taxon>
        <taxon>Tracheophyta</taxon>
        <taxon>Spermatophyta</taxon>
        <taxon>Magnoliopsida</taxon>
        <taxon>eudicotyledons</taxon>
        <taxon>Gunneridae</taxon>
        <taxon>Pentapetalae</taxon>
        <taxon>rosids</taxon>
        <taxon>malvids</taxon>
        <taxon>Malvales</taxon>
        <taxon>Malvaceae</taxon>
        <taxon>Malvoideae</taxon>
        <taxon>Hibiscus</taxon>
    </lineage>
</organism>
<reference evidence="2 3" key="1">
    <citation type="journal article" date="2024" name="G3 (Bethesda)">
        <title>Genome assembly of Hibiscus sabdariffa L. provides insights into metabolisms of medicinal natural products.</title>
        <authorList>
            <person name="Kim T."/>
        </authorList>
    </citation>
    <scope>NUCLEOTIDE SEQUENCE [LARGE SCALE GENOMIC DNA]</scope>
    <source>
        <strain evidence="2">TK-2024</strain>
        <tissue evidence="2">Old leaves</tissue>
    </source>
</reference>
<sequence>MLSFLPILFAFFLVFLSRLFFPKFNSWCNSLLCHGIHVATFVTADAAAILLPLAVVFCAAMENGSSRVSSLALLDLGFGITGRRPWTVQGLVSWFLGALWLSFGVSFDVRPSTVIRWRKSFHSLSMAFS</sequence>
<evidence type="ECO:0000256" key="1">
    <source>
        <dbReference type="SAM" id="Phobius"/>
    </source>
</evidence>
<feature type="transmembrane region" description="Helical" evidence="1">
    <location>
        <begin position="92"/>
        <end position="109"/>
    </location>
</feature>
<protein>
    <submittedName>
        <fullName evidence="2">Uncharacterized protein</fullName>
    </submittedName>
</protein>
<feature type="transmembrane region" description="Helical" evidence="1">
    <location>
        <begin position="35"/>
        <end position="61"/>
    </location>
</feature>
<evidence type="ECO:0000313" key="2">
    <source>
        <dbReference type="EMBL" id="KAK8973024.1"/>
    </source>
</evidence>
<keyword evidence="1" id="KW-0472">Membrane</keyword>
<dbReference type="Proteomes" id="UP001396334">
    <property type="component" value="Unassembled WGS sequence"/>
</dbReference>
<proteinExistence type="predicted"/>
<accession>A0ABR2NA31</accession>
<gene>
    <name evidence="2" type="ORF">V6N11_047027</name>
</gene>